<gene>
    <name evidence="1" type="ORF">ACFFGT_17350</name>
</gene>
<name>A0ABV6L945_9SPHI</name>
<sequence length="89" mass="10357">MTKYLLTGPLIAGNACTISAQQQHTANNYSKYTFKDCLTVSVHPSYNNGDGVHRSFWGENHRKEWSMPLIIHFTSDISLNQIMLWYYYH</sequence>
<protein>
    <submittedName>
        <fullName evidence="1">Uncharacterized protein</fullName>
    </submittedName>
</protein>
<proteinExistence type="predicted"/>
<dbReference type="EMBL" id="JBHLTS010000023">
    <property type="protein sequence ID" value="MFC0515992.1"/>
    <property type="molecule type" value="Genomic_DNA"/>
</dbReference>
<keyword evidence="2" id="KW-1185">Reference proteome</keyword>
<dbReference type="RefSeq" id="WP_377023794.1">
    <property type="nucleotide sequence ID" value="NZ_JBHLTS010000023.1"/>
</dbReference>
<comment type="caution">
    <text evidence="1">The sequence shown here is derived from an EMBL/GenBank/DDBJ whole genome shotgun (WGS) entry which is preliminary data.</text>
</comment>
<evidence type="ECO:0000313" key="1">
    <source>
        <dbReference type="EMBL" id="MFC0515992.1"/>
    </source>
</evidence>
<evidence type="ECO:0000313" key="2">
    <source>
        <dbReference type="Proteomes" id="UP001589828"/>
    </source>
</evidence>
<accession>A0ABV6L945</accession>
<reference evidence="1 2" key="1">
    <citation type="submission" date="2024-09" db="EMBL/GenBank/DDBJ databases">
        <authorList>
            <person name="Sun Q."/>
            <person name="Mori K."/>
        </authorList>
    </citation>
    <scope>NUCLEOTIDE SEQUENCE [LARGE SCALE GENOMIC DNA]</scope>
    <source>
        <strain evidence="1 2">NCAIM B.02415</strain>
    </source>
</reference>
<dbReference type="Proteomes" id="UP001589828">
    <property type="component" value="Unassembled WGS sequence"/>
</dbReference>
<organism evidence="1 2">
    <name type="scientific">Mucilaginibacter angelicae</name>
    <dbReference type="NCBI Taxonomy" id="869718"/>
    <lineage>
        <taxon>Bacteria</taxon>
        <taxon>Pseudomonadati</taxon>
        <taxon>Bacteroidota</taxon>
        <taxon>Sphingobacteriia</taxon>
        <taxon>Sphingobacteriales</taxon>
        <taxon>Sphingobacteriaceae</taxon>
        <taxon>Mucilaginibacter</taxon>
    </lineage>
</organism>